<dbReference type="Proteomes" id="UP000499080">
    <property type="component" value="Unassembled WGS sequence"/>
</dbReference>
<dbReference type="AlphaFoldDB" id="A0A4Y2S1P2"/>
<proteinExistence type="predicted"/>
<accession>A0A4Y2S1P2</accession>
<dbReference type="EMBL" id="BGPR01019433">
    <property type="protein sequence ID" value="GBN81901.1"/>
    <property type="molecule type" value="Genomic_DNA"/>
</dbReference>
<organism evidence="1 2">
    <name type="scientific">Araneus ventricosus</name>
    <name type="common">Orbweaver spider</name>
    <name type="synonym">Epeira ventricosa</name>
    <dbReference type="NCBI Taxonomy" id="182803"/>
    <lineage>
        <taxon>Eukaryota</taxon>
        <taxon>Metazoa</taxon>
        <taxon>Ecdysozoa</taxon>
        <taxon>Arthropoda</taxon>
        <taxon>Chelicerata</taxon>
        <taxon>Arachnida</taxon>
        <taxon>Araneae</taxon>
        <taxon>Araneomorphae</taxon>
        <taxon>Entelegynae</taxon>
        <taxon>Araneoidea</taxon>
        <taxon>Araneidae</taxon>
        <taxon>Araneus</taxon>
    </lineage>
</organism>
<feature type="non-terminal residue" evidence="1">
    <location>
        <position position="1"/>
    </location>
</feature>
<gene>
    <name evidence="1" type="ORF">AVEN_33335_1</name>
</gene>
<comment type="caution">
    <text evidence="1">The sequence shown here is derived from an EMBL/GenBank/DDBJ whole genome shotgun (WGS) entry which is preliminary data.</text>
</comment>
<evidence type="ECO:0000313" key="1">
    <source>
        <dbReference type="EMBL" id="GBN81901.1"/>
    </source>
</evidence>
<keyword evidence="2" id="KW-1185">Reference proteome</keyword>
<sequence length="76" mass="8055">TQISAKASLFRKYQISKADNSIPAILQPSAKAIKSGGYFPNNPIGCIEFSAANASLSVLVVVCDCSSPILQRRSVL</sequence>
<name>A0A4Y2S1P2_ARAVE</name>
<reference evidence="1 2" key="1">
    <citation type="journal article" date="2019" name="Sci. Rep.">
        <title>Orb-weaving spider Araneus ventricosus genome elucidates the spidroin gene catalogue.</title>
        <authorList>
            <person name="Kono N."/>
            <person name="Nakamura H."/>
            <person name="Ohtoshi R."/>
            <person name="Moran D.A.P."/>
            <person name="Shinohara A."/>
            <person name="Yoshida Y."/>
            <person name="Fujiwara M."/>
            <person name="Mori M."/>
            <person name="Tomita M."/>
            <person name="Arakawa K."/>
        </authorList>
    </citation>
    <scope>NUCLEOTIDE SEQUENCE [LARGE SCALE GENOMIC DNA]</scope>
</reference>
<protein>
    <submittedName>
        <fullName evidence="1">Uncharacterized protein</fullName>
    </submittedName>
</protein>
<evidence type="ECO:0000313" key="2">
    <source>
        <dbReference type="Proteomes" id="UP000499080"/>
    </source>
</evidence>